<dbReference type="Gene3D" id="3.90.1150.10">
    <property type="entry name" value="Aspartate Aminotransferase, domain 1"/>
    <property type="match status" value="1"/>
</dbReference>
<comment type="similarity">
    <text evidence="5">Belongs to the class-III pyridoxal-phosphate-dependent aminotransferase family. ArgD subfamily.</text>
</comment>
<dbReference type="InterPro" id="IPR004636">
    <property type="entry name" value="AcOrn/SuccOrn_fam"/>
</dbReference>
<comment type="miscellaneous">
    <text evidence="5">May also have succinyldiaminopimelate aminotransferase activity, thus carrying out the corresponding step in lysine biosynthesis.</text>
</comment>
<keyword evidence="1 5" id="KW-0032">Aminotransferase</keyword>
<dbReference type="NCBIfam" id="TIGR00707">
    <property type="entry name" value="argD"/>
    <property type="match status" value="1"/>
</dbReference>
<evidence type="ECO:0000313" key="7">
    <source>
        <dbReference type="Proteomes" id="UP001597402"/>
    </source>
</evidence>
<comment type="cofactor">
    <cofactor evidence="5">
        <name>pyridoxal 5'-phosphate</name>
        <dbReference type="ChEBI" id="CHEBI:597326"/>
    </cofactor>
    <text evidence="5">Binds 1 pyridoxal phosphate per subunit.</text>
</comment>
<dbReference type="PANTHER" id="PTHR11986:SF79">
    <property type="entry name" value="ACETYLORNITHINE AMINOTRANSFERASE, MITOCHONDRIAL"/>
    <property type="match status" value="1"/>
</dbReference>
<dbReference type="InterPro" id="IPR005814">
    <property type="entry name" value="Aminotrans_3"/>
</dbReference>
<keyword evidence="3 5" id="KW-0808">Transferase</keyword>
<feature type="modified residue" description="N6-(pyridoxal phosphate)lysine" evidence="5">
    <location>
        <position position="247"/>
    </location>
</feature>
<evidence type="ECO:0000313" key="6">
    <source>
        <dbReference type="EMBL" id="MFD2092481.1"/>
    </source>
</evidence>
<evidence type="ECO:0000256" key="3">
    <source>
        <dbReference type="ARBA" id="ARBA00022679"/>
    </source>
</evidence>
<dbReference type="InterPro" id="IPR015424">
    <property type="entry name" value="PyrdxlP-dep_Trfase"/>
</dbReference>
<comment type="subcellular location">
    <subcellularLocation>
        <location evidence="5">Cytoplasm</location>
    </subcellularLocation>
</comment>
<dbReference type="Pfam" id="PF00202">
    <property type="entry name" value="Aminotran_3"/>
    <property type="match status" value="1"/>
</dbReference>
<dbReference type="CDD" id="cd00610">
    <property type="entry name" value="OAT_like"/>
    <property type="match status" value="1"/>
</dbReference>
<dbReference type="PANTHER" id="PTHR11986">
    <property type="entry name" value="AMINOTRANSFERASE CLASS III"/>
    <property type="match status" value="1"/>
</dbReference>
<proteinExistence type="inferred from homology"/>
<gene>
    <name evidence="5" type="primary">argD</name>
    <name evidence="6" type="ORF">ACFSHS_12960</name>
</gene>
<dbReference type="EMBL" id="JBHUHP010000010">
    <property type="protein sequence ID" value="MFD2092481.1"/>
    <property type="molecule type" value="Genomic_DNA"/>
</dbReference>
<dbReference type="PIRSF" id="PIRSF000521">
    <property type="entry name" value="Transaminase_4ab_Lys_Orn"/>
    <property type="match status" value="1"/>
</dbReference>
<reference evidence="7" key="1">
    <citation type="journal article" date="2019" name="Int. J. Syst. Evol. Microbiol.">
        <title>The Global Catalogue of Microorganisms (GCM) 10K type strain sequencing project: providing services to taxonomists for standard genome sequencing and annotation.</title>
        <authorList>
            <consortium name="The Broad Institute Genomics Platform"/>
            <consortium name="The Broad Institute Genome Sequencing Center for Infectious Disease"/>
            <person name="Wu L."/>
            <person name="Ma J."/>
        </authorList>
    </citation>
    <scope>NUCLEOTIDE SEQUENCE [LARGE SCALE GENOMIC DNA]</scope>
    <source>
        <strain evidence="7">JCM 3338</strain>
    </source>
</reference>
<dbReference type="InterPro" id="IPR015422">
    <property type="entry name" value="PyrdxlP-dep_Trfase_small"/>
</dbReference>
<comment type="subunit">
    <text evidence="5">Homodimer.</text>
</comment>
<dbReference type="GO" id="GO:0003992">
    <property type="term" value="F:N2-acetyl-L-ornithine:2-oxoglutarate 5-aminotransferase activity"/>
    <property type="evidence" value="ECO:0007669"/>
    <property type="project" value="UniProtKB-EC"/>
</dbReference>
<sequence length="396" mass="40517">MTHTEELARRWSAVMMHNYRTPPVALDHGAGATVWDVDGREYTDLLGGIATTILGHAHPKVVEAITAQARKLAHVSNLAMHEPGVLLAERLLELAGRPGRVFFSNSGAEANEAAFKISRLTGRSEVITAEGSFHGRTMGALALTGQPGKAEAFAPLPAGVRYVPYGDTDALRATVTDRTAMVLLEPMLGEGGVQPAPAGYLAAAAAAAQEAGALFALDEVQTGIGRTGSWFMHQADGLRPDVVTLAKSLGGGLPMGAVLAFGGAAELLTAGAHGSTFGGNPIAAAAALAVLDTIRDEGLLERAKELEHRFTAGIEGLGHPGVSGVRGSGALLGVVLTADVATALEGRLRDAGFLTNAVAPGVLRLAPPLVLGDGQVDAFVAALPAALDAALQEAPQ</sequence>
<comment type="catalytic activity">
    <reaction evidence="5">
        <text>N(2)-acetyl-L-ornithine + 2-oxoglutarate = N-acetyl-L-glutamate 5-semialdehyde + L-glutamate</text>
        <dbReference type="Rhea" id="RHEA:18049"/>
        <dbReference type="ChEBI" id="CHEBI:16810"/>
        <dbReference type="ChEBI" id="CHEBI:29123"/>
        <dbReference type="ChEBI" id="CHEBI:29985"/>
        <dbReference type="ChEBI" id="CHEBI:57805"/>
        <dbReference type="EC" id="2.6.1.11"/>
    </reaction>
</comment>
<keyword evidence="7" id="KW-1185">Reference proteome</keyword>
<dbReference type="Proteomes" id="UP001597402">
    <property type="component" value="Unassembled WGS sequence"/>
</dbReference>
<name>A0ABW4XAM0_9ACTN</name>
<feature type="binding site" evidence="5">
    <location>
        <position position="133"/>
    </location>
    <ligand>
        <name>pyridoxal 5'-phosphate</name>
        <dbReference type="ChEBI" id="CHEBI:597326"/>
    </ligand>
</feature>
<feature type="binding site" evidence="5">
    <location>
        <begin position="107"/>
        <end position="108"/>
    </location>
    <ligand>
        <name>pyridoxal 5'-phosphate</name>
        <dbReference type="ChEBI" id="CHEBI:597326"/>
    </ligand>
</feature>
<feature type="binding site" evidence="5">
    <location>
        <position position="275"/>
    </location>
    <ligand>
        <name>N(2)-acetyl-L-ornithine</name>
        <dbReference type="ChEBI" id="CHEBI:57805"/>
    </ligand>
</feature>
<dbReference type="InterPro" id="IPR015421">
    <property type="entry name" value="PyrdxlP-dep_Trfase_major"/>
</dbReference>
<dbReference type="NCBIfam" id="NF002874">
    <property type="entry name" value="PRK03244.1"/>
    <property type="match status" value="1"/>
</dbReference>
<evidence type="ECO:0000256" key="1">
    <source>
        <dbReference type="ARBA" id="ARBA00022576"/>
    </source>
</evidence>
<feature type="binding site" evidence="5">
    <location>
        <position position="136"/>
    </location>
    <ligand>
        <name>N(2)-acetyl-L-ornithine</name>
        <dbReference type="ChEBI" id="CHEBI:57805"/>
    </ligand>
</feature>
<keyword evidence="2 5" id="KW-0028">Amino-acid biosynthesis</keyword>
<keyword evidence="5" id="KW-0055">Arginine biosynthesis</keyword>
<dbReference type="InterPro" id="IPR049704">
    <property type="entry name" value="Aminotrans_3_PPA_site"/>
</dbReference>
<organism evidence="6 7">
    <name type="scientific">Blastococcus deserti</name>
    <dbReference type="NCBI Taxonomy" id="2259033"/>
    <lineage>
        <taxon>Bacteria</taxon>
        <taxon>Bacillati</taxon>
        <taxon>Actinomycetota</taxon>
        <taxon>Actinomycetes</taxon>
        <taxon>Geodermatophilales</taxon>
        <taxon>Geodermatophilaceae</taxon>
        <taxon>Blastococcus</taxon>
    </lineage>
</organism>
<evidence type="ECO:0000256" key="5">
    <source>
        <dbReference type="HAMAP-Rule" id="MF_01107"/>
    </source>
</evidence>
<dbReference type="HAMAP" id="MF_01107">
    <property type="entry name" value="ArgD_aminotrans_3"/>
    <property type="match status" value="1"/>
</dbReference>
<protein>
    <recommendedName>
        <fullName evidence="5">Acetylornithine aminotransferase</fullName>
        <shortName evidence="5">ACOAT</shortName>
        <ecNumber evidence="5">2.6.1.11</ecNumber>
    </recommendedName>
</protein>
<evidence type="ECO:0000256" key="2">
    <source>
        <dbReference type="ARBA" id="ARBA00022605"/>
    </source>
</evidence>
<dbReference type="RefSeq" id="WP_376876449.1">
    <property type="nucleotide sequence ID" value="NZ_JBHUHP010000010.1"/>
</dbReference>
<feature type="binding site" evidence="5">
    <location>
        <position position="276"/>
    </location>
    <ligand>
        <name>pyridoxal 5'-phosphate</name>
        <dbReference type="ChEBI" id="CHEBI:597326"/>
    </ligand>
</feature>
<comment type="pathway">
    <text evidence="5">Amino-acid biosynthesis; L-arginine biosynthesis; N(2)-acetyl-L-ornithine from L-glutamate: step 4/4.</text>
</comment>
<dbReference type="PROSITE" id="PS00600">
    <property type="entry name" value="AA_TRANSFER_CLASS_3"/>
    <property type="match status" value="1"/>
</dbReference>
<keyword evidence="5" id="KW-0963">Cytoplasm</keyword>
<keyword evidence="4 5" id="KW-0663">Pyridoxal phosphate</keyword>
<dbReference type="SUPFAM" id="SSF53383">
    <property type="entry name" value="PLP-dependent transferases"/>
    <property type="match status" value="1"/>
</dbReference>
<dbReference type="EC" id="2.6.1.11" evidence="5"/>
<comment type="caution">
    <text evidence="6">The sequence shown here is derived from an EMBL/GenBank/DDBJ whole genome shotgun (WGS) entry which is preliminary data.</text>
</comment>
<feature type="binding site" evidence="5">
    <location>
        <begin position="218"/>
        <end position="221"/>
    </location>
    <ligand>
        <name>pyridoxal 5'-phosphate</name>
        <dbReference type="ChEBI" id="CHEBI:597326"/>
    </ligand>
</feature>
<dbReference type="InterPro" id="IPR050103">
    <property type="entry name" value="Class-III_PLP-dep_AT"/>
</dbReference>
<accession>A0ABW4XAM0</accession>
<evidence type="ECO:0000256" key="4">
    <source>
        <dbReference type="ARBA" id="ARBA00022898"/>
    </source>
</evidence>
<dbReference type="Gene3D" id="3.40.640.10">
    <property type="entry name" value="Type I PLP-dependent aspartate aminotransferase-like (Major domain)"/>
    <property type="match status" value="1"/>
</dbReference>